<dbReference type="EMBL" id="JASAOG010000103">
    <property type="protein sequence ID" value="KAK0051493.1"/>
    <property type="molecule type" value="Genomic_DNA"/>
</dbReference>
<organism evidence="1 2">
    <name type="scientific">Biomphalaria pfeifferi</name>
    <name type="common">Bloodfluke planorb</name>
    <name type="synonym">Freshwater snail</name>
    <dbReference type="NCBI Taxonomy" id="112525"/>
    <lineage>
        <taxon>Eukaryota</taxon>
        <taxon>Metazoa</taxon>
        <taxon>Spiralia</taxon>
        <taxon>Lophotrochozoa</taxon>
        <taxon>Mollusca</taxon>
        <taxon>Gastropoda</taxon>
        <taxon>Heterobranchia</taxon>
        <taxon>Euthyneura</taxon>
        <taxon>Panpulmonata</taxon>
        <taxon>Hygrophila</taxon>
        <taxon>Lymnaeoidea</taxon>
        <taxon>Planorbidae</taxon>
        <taxon>Biomphalaria</taxon>
    </lineage>
</organism>
<proteinExistence type="predicted"/>
<dbReference type="Proteomes" id="UP001233172">
    <property type="component" value="Unassembled WGS sequence"/>
</dbReference>
<comment type="caution">
    <text evidence="1">The sequence shown here is derived from an EMBL/GenBank/DDBJ whole genome shotgun (WGS) entry which is preliminary data.</text>
</comment>
<reference evidence="1" key="1">
    <citation type="journal article" date="2023" name="PLoS Negl. Trop. Dis.">
        <title>A genome sequence for Biomphalaria pfeifferi, the major vector snail for the human-infecting parasite Schistosoma mansoni.</title>
        <authorList>
            <person name="Bu L."/>
            <person name="Lu L."/>
            <person name="Laidemitt M.R."/>
            <person name="Zhang S.M."/>
            <person name="Mutuku M."/>
            <person name="Mkoji G."/>
            <person name="Steinauer M."/>
            <person name="Loker E.S."/>
        </authorList>
    </citation>
    <scope>NUCLEOTIDE SEQUENCE</scope>
    <source>
        <strain evidence="1">KasaAsao</strain>
    </source>
</reference>
<sequence length="154" mass="18191">MLDSLELSRYYIDNGYLTKADVELVSRNETILNYLEDRNAKTLQYLNEVSRQPMKLEQWCLITVSSAFGSDRGRRERILKSELSVPMQEKLLFENLERKVLEPVREGSRFLQQMTKHQAEKEERWSTFYELDDDFFERISSSESSFASDGNEDL</sequence>
<keyword evidence="2" id="KW-1185">Reference proteome</keyword>
<reference evidence="1" key="2">
    <citation type="submission" date="2023-04" db="EMBL/GenBank/DDBJ databases">
        <authorList>
            <person name="Bu L."/>
            <person name="Lu L."/>
            <person name="Laidemitt M.R."/>
            <person name="Zhang S.M."/>
            <person name="Mutuku M."/>
            <person name="Mkoji G."/>
            <person name="Steinauer M."/>
            <person name="Loker E.S."/>
        </authorList>
    </citation>
    <scope>NUCLEOTIDE SEQUENCE</scope>
    <source>
        <strain evidence="1">KasaAsao</strain>
        <tissue evidence="1">Whole Snail</tissue>
    </source>
</reference>
<evidence type="ECO:0000313" key="2">
    <source>
        <dbReference type="Proteomes" id="UP001233172"/>
    </source>
</evidence>
<evidence type="ECO:0000313" key="1">
    <source>
        <dbReference type="EMBL" id="KAK0051493.1"/>
    </source>
</evidence>
<gene>
    <name evidence="1" type="ORF">Bpfe_019072</name>
</gene>
<accession>A0AAD8BBG4</accession>
<protein>
    <submittedName>
        <fullName evidence="1">Ankyrin-1</fullName>
    </submittedName>
</protein>
<name>A0AAD8BBG4_BIOPF</name>
<dbReference type="AlphaFoldDB" id="A0AAD8BBG4"/>